<dbReference type="Proteomes" id="UP000052978">
    <property type="component" value="Unassembled WGS sequence"/>
</dbReference>
<protein>
    <submittedName>
        <fullName evidence="1">Long-chain-fatty-acid--CoA ligase ACSBG2</fullName>
    </submittedName>
</protein>
<proteinExistence type="predicted"/>
<gene>
    <name evidence="1" type="ORF">D623_10010598</name>
</gene>
<keyword evidence="1" id="KW-0436">Ligase</keyword>
<evidence type="ECO:0000313" key="2">
    <source>
        <dbReference type="Proteomes" id="UP000052978"/>
    </source>
</evidence>
<dbReference type="SUPFAM" id="SSF56801">
    <property type="entry name" value="Acetyl-CoA synthetase-like"/>
    <property type="match status" value="1"/>
</dbReference>
<keyword evidence="2" id="KW-1185">Reference proteome</keyword>
<evidence type="ECO:0000313" key="1">
    <source>
        <dbReference type="EMBL" id="EPQ19039.1"/>
    </source>
</evidence>
<reference evidence="1 2" key="1">
    <citation type="journal article" date="2013" name="Nat. Commun.">
        <title>Genome analysis reveals insights into physiology and longevity of the Brandt's bat Myotis brandtii.</title>
        <authorList>
            <person name="Seim I."/>
            <person name="Fang X."/>
            <person name="Xiong Z."/>
            <person name="Lobanov A.V."/>
            <person name="Huang Z."/>
            <person name="Ma S."/>
            <person name="Feng Y."/>
            <person name="Turanov A.A."/>
            <person name="Zhu Y."/>
            <person name="Lenz T.L."/>
            <person name="Gerashchenko M.V."/>
            <person name="Fan D."/>
            <person name="Hee Yim S."/>
            <person name="Yao X."/>
            <person name="Jordan D."/>
            <person name="Xiong Y."/>
            <person name="Ma Y."/>
            <person name="Lyapunov A.N."/>
            <person name="Chen G."/>
            <person name="Kulakova O.I."/>
            <person name="Sun Y."/>
            <person name="Lee S.G."/>
            <person name="Bronson R.T."/>
            <person name="Moskalev A.A."/>
            <person name="Sunyaev S.R."/>
            <person name="Zhang G."/>
            <person name="Krogh A."/>
            <person name="Wang J."/>
            <person name="Gladyshev V.N."/>
        </authorList>
    </citation>
    <scope>NUCLEOTIDE SEQUENCE [LARGE SCALE GENOMIC DNA]</scope>
</reference>
<organism evidence="1 2">
    <name type="scientific">Myotis brandtii</name>
    <name type="common">Brandt's bat</name>
    <dbReference type="NCBI Taxonomy" id="109478"/>
    <lineage>
        <taxon>Eukaryota</taxon>
        <taxon>Metazoa</taxon>
        <taxon>Chordata</taxon>
        <taxon>Craniata</taxon>
        <taxon>Vertebrata</taxon>
        <taxon>Euteleostomi</taxon>
        <taxon>Mammalia</taxon>
        <taxon>Eutheria</taxon>
        <taxon>Laurasiatheria</taxon>
        <taxon>Chiroptera</taxon>
        <taxon>Yangochiroptera</taxon>
        <taxon>Vespertilionidae</taxon>
        <taxon>Myotis</taxon>
    </lineage>
</organism>
<dbReference type="GO" id="GO:0016874">
    <property type="term" value="F:ligase activity"/>
    <property type="evidence" value="ECO:0007669"/>
    <property type="project" value="UniProtKB-KW"/>
</dbReference>
<dbReference type="EMBL" id="KE164593">
    <property type="protein sequence ID" value="EPQ19039.1"/>
    <property type="molecule type" value="Genomic_DNA"/>
</dbReference>
<accession>S7NN16</accession>
<dbReference type="AlphaFoldDB" id="S7NN16"/>
<name>S7NN16_MYOBR</name>
<sequence>MSKHGPGHEPPVTIPEYFRESVNRFGTYSALASKNCGKWEVLTYNHYFEACRKAAKALLKTGTRIRTGSESETAAERQ</sequence>